<protein>
    <recommendedName>
        <fullName evidence="3">Sjogren's syndrome/scleroderma autoantigen 1 (Autoantigen p27)</fullName>
    </recommendedName>
</protein>
<evidence type="ECO:0008006" key="3">
    <source>
        <dbReference type="Google" id="ProtNLM"/>
    </source>
</evidence>
<evidence type="ECO:0000313" key="2">
    <source>
        <dbReference type="Proteomes" id="UP000050360"/>
    </source>
</evidence>
<dbReference type="EMBL" id="LKCM01000121">
    <property type="protein sequence ID" value="KPQ43878.1"/>
    <property type="molecule type" value="Genomic_DNA"/>
</dbReference>
<dbReference type="Pfam" id="PF06677">
    <property type="entry name" value="Auto_anti-p27"/>
    <property type="match status" value="1"/>
</dbReference>
<dbReference type="Proteomes" id="UP000050360">
    <property type="component" value="Unassembled WGS sequence"/>
</dbReference>
<dbReference type="AlphaFoldDB" id="A0A0P8AB74"/>
<comment type="caution">
    <text evidence="1">The sequence shown here is derived from an EMBL/GenBank/DDBJ whole genome shotgun (WGS) entry which is preliminary data.</text>
</comment>
<accession>A0A0P8AB74</accession>
<gene>
    <name evidence="1" type="ORF">MPEBLZ_01525</name>
</gene>
<dbReference type="InterPro" id="IPR009563">
    <property type="entry name" value="SSSCA1"/>
</dbReference>
<name>A0A0P8AB74_9EURY</name>
<proteinExistence type="predicted"/>
<sequence>MVGKDSDDNIQKITKLLEKGGTMLATHHECGAPMFRYQGKIICPVCDSQEKKQIVEPQETGKTETEKQQIDRIKQGQQKKNLAVQVQIAPQSADISQISEINDIIINKVRELAASLENEAEIARIKDKMECIEQGLKILKLLREQE</sequence>
<organism evidence="1 2">
    <name type="scientific">Candidatus Methanoperedens nitratireducens</name>
    <dbReference type="NCBI Taxonomy" id="1392998"/>
    <lineage>
        <taxon>Archaea</taxon>
        <taxon>Methanobacteriati</taxon>
        <taxon>Methanobacteriota</taxon>
        <taxon>Stenosarchaea group</taxon>
        <taxon>Methanomicrobia</taxon>
        <taxon>Methanosarcinales</taxon>
        <taxon>ANME-2 cluster</taxon>
        <taxon>Candidatus Methanoperedentaceae</taxon>
        <taxon>Candidatus Methanoperedens</taxon>
    </lineage>
</organism>
<evidence type="ECO:0000313" key="1">
    <source>
        <dbReference type="EMBL" id="KPQ43878.1"/>
    </source>
</evidence>
<reference evidence="1 2" key="1">
    <citation type="submission" date="2015-09" db="EMBL/GenBank/DDBJ databases">
        <title>A metagenomics-based metabolic model of nitrate-dependent anaerobic oxidation of methane by Methanoperedens-like archaea.</title>
        <authorList>
            <person name="Arshad A."/>
            <person name="Speth D.R."/>
            <person name="De Graaf R.M."/>
            <person name="Op Den Camp H.J."/>
            <person name="Jetten M.S."/>
            <person name="Welte C.U."/>
        </authorList>
    </citation>
    <scope>NUCLEOTIDE SEQUENCE [LARGE SCALE GENOMIC DNA]</scope>
</reference>